<dbReference type="PROSITE" id="PS51043">
    <property type="entry name" value="DDHD"/>
    <property type="match status" value="1"/>
</dbReference>
<feature type="compositionally biased region" description="Basic residues" evidence="1">
    <location>
        <begin position="1405"/>
        <end position="1414"/>
    </location>
</feature>
<feature type="compositionally biased region" description="Basic and acidic residues" evidence="1">
    <location>
        <begin position="1443"/>
        <end position="1461"/>
    </location>
</feature>
<feature type="compositionally biased region" description="Polar residues" evidence="1">
    <location>
        <begin position="268"/>
        <end position="281"/>
    </location>
</feature>
<dbReference type="OrthoDB" id="331615at2759"/>
<proteinExistence type="predicted"/>
<dbReference type="PANTHER" id="PTHR23509:SF10">
    <property type="entry name" value="LD21067P"/>
    <property type="match status" value="1"/>
</dbReference>
<feature type="compositionally biased region" description="Basic and acidic residues" evidence="1">
    <location>
        <begin position="1504"/>
        <end position="1527"/>
    </location>
</feature>
<accession>A0A2A9M8J5</accession>
<feature type="compositionally biased region" description="Low complexity" evidence="1">
    <location>
        <begin position="1487"/>
        <end position="1501"/>
    </location>
</feature>
<feature type="compositionally biased region" description="Basic and acidic residues" evidence="1">
    <location>
        <begin position="22"/>
        <end position="31"/>
    </location>
</feature>
<comment type="caution">
    <text evidence="3">The sequence shown here is derived from an EMBL/GenBank/DDBJ whole genome shotgun (WGS) entry which is preliminary data.</text>
</comment>
<evidence type="ECO:0000259" key="2">
    <source>
        <dbReference type="PROSITE" id="PS51043"/>
    </source>
</evidence>
<gene>
    <name evidence="3" type="ORF">BESB_074570</name>
</gene>
<feature type="compositionally biased region" description="Gly residues" evidence="1">
    <location>
        <begin position="929"/>
        <end position="946"/>
    </location>
</feature>
<evidence type="ECO:0000313" key="3">
    <source>
        <dbReference type="EMBL" id="PFH34305.1"/>
    </source>
</evidence>
<name>A0A2A9M8J5_BESBE</name>
<keyword evidence="4" id="KW-1185">Reference proteome</keyword>
<reference evidence="3 4" key="1">
    <citation type="submission" date="2017-09" db="EMBL/GenBank/DDBJ databases">
        <title>Genome sequencing of Besnoitia besnoiti strain Bb-Ger1.</title>
        <authorList>
            <person name="Schares G."/>
            <person name="Venepally P."/>
            <person name="Lorenzi H.A."/>
        </authorList>
    </citation>
    <scope>NUCLEOTIDE SEQUENCE [LARGE SCALE GENOMIC DNA]</scope>
    <source>
        <strain evidence="3 4">Bb-Ger1</strain>
    </source>
</reference>
<feature type="compositionally biased region" description="Basic and acidic residues" evidence="1">
    <location>
        <begin position="503"/>
        <end position="512"/>
    </location>
</feature>
<dbReference type="GeneID" id="40312383"/>
<feature type="compositionally biased region" description="Low complexity" evidence="1">
    <location>
        <begin position="960"/>
        <end position="974"/>
    </location>
</feature>
<dbReference type="InterPro" id="IPR004177">
    <property type="entry name" value="DDHD_dom"/>
</dbReference>
<dbReference type="PANTHER" id="PTHR23509">
    <property type="entry name" value="PA-PL1 PHOSPHOLIPASE FAMILY"/>
    <property type="match status" value="1"/>
</dbReference>
<evidence type="ECO:0000256" key="1">
    <source>
        <dbReference type="SAM" id="MobiDB-lite"/>
    </source>
</evidence>
<evidence type="ECO:0000313" key="4">
    <source>
        <dbReference type="Proteomes" id="UP000224006"/>
    </source>
</evidence>
<feature type="compositionally biased region" description="Low complexity" evidence="1">
    <location>
        <begin position="344"/>
        <end position="354"/>
    </location>
</feature>
<protein>
    <submittedName>
        <fullName evidence="3">DDHD domain-containing protein</fullName>
    </submittedName>
</protein>
<sequence>MAFSWFFSQDYDRTAPQGKHGRPAEDGKPERSPFSASSSVQTQGGGARDARVVTPEEGASGRALLRQLTSASSRRRPPQAGPVKIEFDDDDEDATSAASSYVRAPSQVATHKAFALRSRGGERAVETGAAPGAAARPRRDHREGGVHRKSREKRPYATESALSPALRALQEGKTAKMFSPPLRLESAVQRTDAAESLEKETSSRLTRHRSSQEVSLRRHDSIAPHAQRPLAAKDEDEDSDLVVGPKMSDRDRRPSTRFALRSRGATLASLSSSAQGLESRSMSATAGGMASGEGEGATVSAASFRAAVRANVRQCPAGQAATSRTGSEAEGRPRNQAARMAGLSPSSAQPSAASGWEVKSSWTTVRAGGAGADSPRTSEGGSSATSSRQSSGSGVRSETTSHDSASGAATPLSPRALSEHVTLSQSSPPESLEGPLPSTAAALSAEAASAVVPERRPLRSAGTRVSFAVSQSSNCGDKAAKTEKDVSLRRPGTTLHSPMLSPHGDRAAESKLRKGSSPRGGDGAGTPSSSSSTRISDPDPAVCSATSLSSEADLDAAGAPDRAGSDLKQPAGAKDTCAAEGGPQKGAPAASSGRPPCEHILLVVHGIGCEAEGGAIHKQQFVKSLALVNEYWFWRKPVEVHVHAINWKQTVIHAQEHMFEHITLKDVYETRRMLTLTAADLLFFLTPRYGDFIMTQVAEQLNEAVAKLRAHPSERYKDSKISVLGYSLGSVMAYELLAGRPFRPSLFDPATNPSPRLKFHVDSLFLLGSALPAFLLLHAPEILKQGMWVPKDLHLYNIFHPCDPVAFRLEKLVYPKIRQLPPPVLLAFWRTNGVQKWYEWDMNVQHAKNVLMQNITDFASTISNSLLSWWNPETGSDNPESISVLDSNATAALEAAKKSKQGLSLASFNSSAGGHPSTQGTKPGSSVRGPGGLRGPRGDPGGGDGGSDQRDAPASKVQEGLHAAAGGRNGALGRTQKRQGESKGNRSGKPGTEDDARLALRPADACAFRMRLKQTLPHVLARSKRVMDSSEDEDSSLSLSPESVLQIPTLSFLHVSRSSSGTSADVSSAASSHALSPSSRSSASARTSFSAEDISHVHERRKSLSDALRDGDGASSGAVKPSEKLAETATHLQVLRTIVAAVENSTEESNEARVPAENAIVAQNERAAVADREDAYSVKDAARALQATAAAKEPLRRRRLEDERGENGEKEDDAGKATCQALGVDEGDEDDVDQNIWDLLYRPTGKEKEAEGAVSDATTSSAGSGAFALEQLEQQEQETSRAMAQLATINEQTGPEVLPVRIDFQLQEDTAEHYLSSLAMLQSHFNYWKLKDVAFFILKCLTGTNPTLSYTDHLKQLECAARKAAAKAERESNEEERRKQLRLAAALHRRLDSFKGASSSGGTSRKGRQQHTKGSHSGQGETSGKPQSLGEPDDPFRPKKNAHRETLPESLVRDLADEAGRRAAGQRAHSVGEKETELPPEQTRLKSQPSSGSSYSDGLPSAARDFRDSSTSENASRHSQEDGSARL</sequence>
<feature type="region of interest" description="Disordered" evidence="1">
    <location>
        <begin position="1188"/>
        <end position="1215"/>
    </location>
</feature>
<feature type="region of interest" description="Disordered" evidence="1">
    <location>
        <begin position="1392"/>
        <end position="1527"/>
    </location>
</feature>
<feature type="compositionally biased region" description="Polar residues" evidence="1">
    <location>
        <begin position="1415"/>
        <end position="1426"/>
    </location>
</feature>
<dbReference type="KEGG" id="bbes:BESB_074570"/>
<feature type="compositionally biased region" description="Low complexity" evidence="1">
    <location>
        <begin position="1061"/>
        <end position="1091"/>
    </location>
</feature>
<feature type="compositionally biased region" description="Basic and acidic residues" evidence="1">
    <location>
        <begin position="478"/>
        <end position="488"/>
    </location>
</feature>
<dbReference type="VEuPathDB" id="ToxoDB:BESB_074570"/>
<dbReference type="Pfam" id="PF02862">
    <property type="entry name" value="DDHD"/>
    <property type="match status" value="2"/>
</dbReference>
<feature type="compositionally biased region" description="Low complexity" evidence="1">
    <location>
        <begin position="377"/>
        <end position="397"/>
    </location>
</feature>
<feature type="compositionally biased region" description="Polar residues" evidence="1">
    <location>
        <begin position="906"/>
        <end position="922"/>
    </location>
</feature>
<dbReference type="InterPro" id="IPR058055">
    <property type="entry name" value="PA-PLA1"/>
</dbReference>
<feature type="compositionally biased region" description="Low complexity" evidence="1">
    <location>
        <begin position="423"/>
        <end position="452"/>
    </location>
</feature>
<dbReference type="RefSeq" id="XP_029218314.1">
    <property type="nucleotide sequence ID" value="XM_029365830.1"/>
</dbReference>
<dbReference type="EMBL" id="NWUJ01000007">
    <property type="protein sequence ID" value="PFH34305.1"/>
    <property type="molecule type" value="Genomic_DNA"/>
</dbReference>
<feature type="domain" description="DDHD" evidence="2">
    <location>
        <begin position="757"/>
        <end position="1343"/>
    </location>
</feature>
<dbReference type="STRING" id="94643.A0A2A9M8J5"/>
<feature type="region of interest" description="Disordered" evidence="1">
    <location>
        <begin position="313"/>
        <end position="594"/>
    </location>
</feature>
<dbReference type="InterPro" id="IPR029058">
    <property type="entry name" value="AB_hydrolase_fold"/>
</dbReference>
<dbReference type="SUPFAM" id="SSF53474">
    <property type="entry name" value="alpha/beta-Hydrolases"/>
    <property type="match status" value="1"/>
</dbReference>
<organism evidence="3 4">
    <name type="scientific">Besnoitia besnoiti</name>
    <name type="common">Apicomplexan protozoan</name>
    <dbReference type="NCBI Taxonomy" id="94643"/>
    <lineage>
        <taxon>Eukaryota</taxon>
        <taxon>Sar</taxon>
        <taxon>Alveolata</taxon>
        <taxon>Apicomplexa</taxon>
        <taxon>Conoidasida</taxon>
        <taxon>Coccidia</taxon>
        <taxon>Eucoccidiorida</taxon>
        <taxon>Eimeriorina</taxon>
        <taxon>Sarcocystidae</taxon>
        <taxon>Besnoitia</taxon>
    </lineage>
</organism>
<feature type="region of interest" description="Disordered" evidence="1">
    <location>
        <begin position="1061"/>
        <end position="1125"/>
    </location>
</feature>
<dbReference type="GO" id="GO:0005737">
    <property type="term" value="C:cytoplasm"/>
    <property type="evidence" value="ECO:0007669"/>
    <property type="project" value="TreeGrafter"/>
</dbReference>
<feature type="region of interest" description="Disordered" evidence="1">
    <location>
        <begin position="1"/>
        <end position="298"/>
    </location>
</feature>
<dbReference type="GO" id="GO:0046872">
    <property type="term" value="F:metal ion binding"/>
    <property type="evidence" value="ECO:0007669"/>
    <property type="project" value="InterPro"/>
</dbReference>
<feature type="compositionally biased region" description="Basic and acidic residues" evidence="1">
    <location>
        <begin position="1199"/>
        <end position="1208"/>
    </location>
</feature>
<feature type="region of interest" description="Disordered" evidence="1">
    <location>
        <begin position="1022"/>
        <end position="1041"/>
    </location>
</feature>
<feature type="compositionally biased region" description="Basic and acidic residues" evidence="1">
    <location>
        <begin position="192"/>
        <end position="202"/>
    </location>
</feature>
<dbReference type="SMART" id="SM01127">
    <property type="entry name" value="DDHD"/>
    <property type="match status" value="1"/>
</dbReference>
<feature type="region of interest" description="Disordered" evidence="1">
    <location>
        <begin position="906"/>
        <end position="997"/>
    </location>
</feature>
<feature type="compositionally biased region" description="Basic and acidic residues" evidence="1">
    <location>
        <begin position="1093"/>
        <end position="1112"/>
    </location>
</feature>
<dbReference type="Proteomes" id="UP000224006">
    <property type="component" value="Unassembled WGS sequence"/>
</dbReference>
<dbReference type="GO" id="GO:0004620">
    <property type="term" value="F:phospholipase activity"/>
    <property type="evidence" value="ECO:0007669"/>
    <property type="project" value="TreeGrafter"/>
</dbReference>